<feature type="domain" description="Cytoskeleton protein RodZ-like C-terminal" evidence="1">
    <location>
        <begin position="11"/>
        <end position="76"/>
    </location>
</feature>
<sequence length="87" mass="9450">MRAMGHSARVVLRAASDSWIMLRKDGKLVVRRLLRKDDVYAIPESEGLTLSVSNAGALEVYVDGARAPSLSTGGTIRLDPNRLKSGR</sequence>
<dbReference type="AlphaFoldDB" id="H6SN50"/>
<protein>
    <recommendedName>
        <fullName evidence="1">Cytoskeleton protein RodZ-like C-terminal domain-containing protein</fullName>
    </recommendedName>
</protein>
<dbReference type="InterPro" id="IPR025194">
    <property type="entry name" value="RodZ-like_C"/>
</dbReference>
<name>H6SN50_PARPM</name>
<dbReference type="Pfam" id="PF13464">
    <property type="entry name" value="RodZ_C"/>
    <property type="match status" value="1"/>
</dbReference>
<dbReference type="HOGENOM" id="CLU_2481268_0_0_5"/>
<dbReference type="eggNOG" id="COG3087">
    <property type="taxonomic scope" value="Bacteria"/>
</dbReference>
<proteinExistence type="predicted"/>
<dbReference type="EMBL" id="HE663493">
    <property type="protein sequence ID" value="CCG06926.1"/>
    <property type="molecule type" value="Genomic_DNA"/>
</dbReference>
<accession>H6SN50</accession>
<dbReference type="Proteomes" id="UP000033220">
    <property type="component" value="Chromosome DSM 122"/>
</dbReference>
<dbReference type="KEGG" id="rpm:RSPPHO_00300"/>
<evidence type="ECO:0000313" key="2">
    <source>
        <dbReference type="EMBL" id="CCG06926.1"/>
    </source>
</evidence>
<dbReference type="PATRIC" id="fig|1150469.3.peg.357"/>
<keyword evidence="3" id="KW-1185">Reference proteome</keyword>
<gene>
    <name evidence="2" type="ORF">RSPPHO_00300</name>
</gene>
<organism evidence="2 3">
    <name type="scientific">Pararhodospirillum photometricum DSM 122</name>
    <dbReference type="NCBI Taxonomy" id="1150469"/>
    <lineage>
        <taxon>Bacteria</taxon>
        <taxon>Pseudomonadati</taxon>
        <taxon>Pseudomonadota</taxon>
        <taxon>Alphaproteobacteria</taxon>
        <taxon>Rhodospirillales</taxon>
        <taxon>Rhodospirillaceae</taxon>
        <taxon>Pararhodospirillum</taxon>
    </lineage>
</organism>
<evidence type="ECO:0000259" key="1">
    <source>
        <dbReference type="Pfam" id="PF13464"/>
    </source>
</evidence>
<reference evidence="2 3" key="1">
    <citation type="submission" date="2012-02" db="EMBL/GenBank/DDBJ databases">
        <title>Shotgun genome sequence of Phaeospirillum photometricum DSM 122.</title>
        <authorList>
            <person name="Duquesne K."/>
            <person name="Sturgis J."/>
        </authorList>
    </citation>
    <scope>NUCLEOTIDE SEQUENCE [LARGE SCALE GENOMIC DNA]</scope>
    <source>
        <strain evidence="3">DSM122</strain>
    </source>
</reference>
<evidence type="ECO:0000313" key="3">
    <source>
        <dbReference type="Proteomes" id="UP000033220"/>
    </source>
</evidence>
<dbReference type="STRING" id="1150469.RSPPHO_00300"/>